<dbReference type="Pfam" id="PF13411">
    <property type="entry name" value="MerR_1"/>
    <property type="match status" value="1"/>
</dbReference>
<evidence type="ECO:0000256" key="1">
    <source>
        <dbReference type="ARBA" id="ARBA00023125"/>
    </source>
</evidence>
<reference evidence="3 4" key="1">
    <citation type="submission" date="2018-05" db="EMBL/GenBank/DDBJ databases">
        <title>Genomic analysis of Gracilibacillus dipsosauri DD1 reveals novel features of a salt-tolerant amylase.</title>
        <authorList>
            <person name="Deutch C.E."/>
            <person name="Yang S."/>
        </authorList>
    </citation>
    <scope>NUCLEOTIDE SEQUENCE [LARGE SCALE GENOMIC DNA]</scope>
    <source>
        <strain evidence="3 4">DD1</strain>
    </source>
</reference>
<dbReference type="SMART" id="SM00422">
    <property type="entry name" value="HTH_MERR"/>
    <property type="match status" value="1"/>
</dbReference>
<dbReference type="OrthoDB" id="9791488at2"/>
<dbReference type="RefSeq" id="WP_054860491.1">
    <property type="nucleotide sequence ID" value="NZ_QGTD01000001.1"/>
</dbReference>
<accession>A0A317L3G6</accession>
<dbReference type="PANTHER" id="PTHR30204:SF0">
    <property type="entry name" value="REDOX-SENSITIVE TRANSCRIPTIONAL ACTIVATOR SOXR"/>
    <property type="match status" value="1"/>
</dbReference>
<dbReference type="InterPro" id="IPR000551">
    <property type="entry name" value="MerR-type_HTH_dom"/>
</dbReference>
<dbReference type="GO" id="GO:0003677">
    <property type="term" value="F:DNA binding"/>
    <property type="evidence" value="ECO:0007669"/>
    <property type="project" value="UniProtKB-KW"/>
</dbReference>
<evidence type="ECO:0000259" key="2">
    <source>
        <dbReference type="PROSITE" id="PS50937"/>
    </source>
</evidence>
<protein>
    <submittedName>
        <fullName evidence="3">MerR family DNA-binding transcriptional regulator</fullName>
    </submittedName>
</protein>
<dbReference type="GO" id="GO:0003700">
    <property type="term" value="F:DNA-binding transcription factor activity"/>
    <property type="evidence" value="ECO:0007669"/>
    <property type="project" value="InterPro"/>
</dbReference>
<organism evidence="3 4">
    <name type="scientific">Gracilibacillus dipsosauri</name>
    <dbReference type="NCBI Taxonomy" id="178340"/>
    <lineage>
        <taxon>Bacteria</taxon>
        <taxon>Bacillati</taxon>
        <taxon>Bacillota</taxon>
        <taxon>Bacilli</taxon>
        <taxon>Bacillales</taxon>
        <taxon>Bacillaceae</taxon>
        <taxon>Gracilibacillus</taxon>
    </lineage>
</organism>
<proteinExistence type="predicted"/>
<dbReference type="InterPro" id="IPR047057">
    <property type="entry name" value="MerR_fam"/>
</dbReference>
<dbReference type="PANTHER" id="PTHR30204">
    <property type="entry name" value="REDOX-CYCLING DRUG-SENSING TRANSCRIPTIONAL ACTIVATOR SOXR"/>
    <property type="match status" value="1"/>
</dbReference>
<dbReference type="PROSITE" id="PS50937">
    <property type="entry name" value="HTH_MERR_2"/>
    <property type="match status" value="1"/>
</dbReference>
<evidence type="ECO:0000313" key="4">
    <source>
        <dbReference type="Proteomes" id="UP000245624"/>
    </source>
</evidence>
<gene>
    <name evidence="3" type="ORF">DLJ74_00890</name>
</gene>
<dbReference type="AlphaFoldDB" id="A0A317L3G6"/>
<feature type="domain" description="HTH merR-type" evidence="2">
    <location>
        <begin position="1"/>
        <end position="69"/>
    </location>
</feature>
<comment type="caution">
    <text evidence="3">The sequence shown here is derived from an EMBL/GenBank/DDBJ whole genome shotgun (WGS) entry which is preliminary data.</text>
</comment>
<dbReference type="SUPFAM" id="SSF46955">
    <property type="entry name" value="Putative DNA-binding domain"/>
    <property type="match status" value="1"/>
</dbReference>
<sequence>MLSIGQVAEKVGVNTSALRYYEQIGLIPNANRVNGKREYSSEIIGRIQVIKLAQSAGFQIDEIKILLEGFDSNISPSERWKAMATKKKSELQDKINQLKVMQSVLDNSLKCSCLSWEECFKNIEIPAKKV</sequence>
<dbReference type="InterPro" id="IPR009061">
    <property type="entry name" value="DNA-bd_dom_put_sf"/>
</dbReference>
<keyword evidence="4" id="KW-1185">Reference proteome</keyword>
<dbReference type="EMBL" id="QGTD01000001">
    <property type="protein sequence ID" value="PWU70421.1"/>
    <property type="molecule type" value="Genomic_DNA"/>
</dbReference>
<evidence type="ECO:0000313" key="3">
    <source>
        <dbReference type="EMBL" id="PWU70421.1"/>
    </source>
</evidence>
<dbReference type="Gene3D" id="1.10.1660.10">
    <property type="match status" value="1"/>
</dbReference>
<dbReference type="PRINTS" id="PR00040">
    <property type="entry name" value="HTHMERR"/>
</dbReference>
<dbReference type="PROSITE" id="PS00552">
    <property type="entry name" value="HTH_MERR_1"/>
    <property type="match status" value="1"/>
</dbReference>
<dbReference type="Proteomes" id="UP000245624">
    <property type="component" value="Unassembled WGS sequence"/>
</dbReference>
<name>A0A317L3G6_9BACI</name>
<keyword evidence="1 3" id="KW-0238">DNA-binding</keyword>